<dbReference type="InterPro" id="IPR015655">
    <property type="entry name" value="PP2C"/>
</dbReference>
<dbReference type="InterPro" id="IPR036457">
    <property type="entry name" value="PPM-type-like_dom_sf"/>
</dbReference>
<dbReference type="InParanoid" id="A0A136JB63"/>
<dbReference type="PROSITE" id="PS51746">
    <property type="entry name" value="PPM_2"/>
    <property type="match status" value="1"/>
</dbReference>
<protein>
    <submittedName>
        <fullName evidence="3">Phosphatase 2C-like domain-containing protein</fullName>
    </submittedName>
</protein>
<dbReference type="OrthoDB" id="420076at2759"/>
<dbReference type="SMART" id="SM00332">
    <property type="entry name" value="PP2Cc"/>
    <property type="match status" value="1"/>
</dbReference>
<dbReference type="AlphaFoldDB" id="A0A136JB63"/>
<dbReference type="GO" id="GO:0005739">
    <property type="term" value="C:mitochondrion"/>
    <property type="evidence" value="ECO:0007669"/>
    <property type="project" value="TreeGrafter"/>
</dbReference>
<dbReference type="CDD" id="cd00143">
    <property type="entry name" value="PP2Cc"/>
    <property type="match status" value="1"/>
</dbReference>
<dbReference type="Proteomes" id="UP000070501">
    <property type="component" value="Unassembled WGS sequence"/>
</dbReference>
<keyword evidence="4" id="KW-1185">Reference proteome</keyword>
<dbReference type="STRING" id="196109.A0A136JB63"/>
<proteinExistence type="predicted"/>
<dbReference type="PANTHER" id="PTHR13832:SF792">
    <property type="entry name" value="GM14286P"/>
    <property type="match status" value="1"/>
</dbReference>
<gene>
    <name evidence="3" type="ORF">Micbo1qcDRAFT_145057</name>
</gene>
<reference evidence="4" key="1">
    <citation type="submission" date="2016-02" db="EMBL/GenBank/DDBJ databases">
        <title>Draft genome sequence of Microdochium bolleyi, a fungal endophyte of beachgrass.</title>
        <authorList>
            <consortium name="DOE Joint Genome Institute"/>
            <person name="David A.S."/>
            <person name="May G."/>
            <person name="Haridas S."/>
            <person name="Lim J."/>
            <person name="Wang M."/>
            <person name="Labutti K."/>
            <person name="Lipzen A."/>
            <person name="Barry K."/>
            <person name="Grigoriev I.V."/>
        </authorList>
    </citation>
    <scope>NUCLEOTIDE SEQUENCE [LARGE SCALE GENOMIC DNA]</scope>
    <source>
        <strain evidence="4">J235TASD1</strain>
    </source>
</reference>
<name>A0A136JB63_9PEZI</name>
<evidence type="ECO:0000313" key="3">
    <source>
        <dbReference type="EMBL" id="KXJ94288.1"/>
    </source>
</evidence>
<sequence>MNPPATKKLQATAASIKPSTVPDLDSLGISDNIDHPKAASSDDVTRQLNEHAFSYSSTGVPGVSRYDGAQLASNARCEDAFVHGTFSSPFEAKDGKNADKWMAWGVFDGHVGWQMADLLTRHLVPYVRRSLQGIAGNSGSAVSPDNEAVDAAIKSAFTKLDDTLVKSAEATISSTASLPEKMSRLEAANTGSCSLLTLYDPNTRKLRVACTGDSRAVLGRQTADGQWECVELSADQTGSNQDEVARLNAQFPNEPNMIAGGRVWGIMVSRAFGDGMWKWTSALKQKLRDNFNGSSVPSGARYADYKDGPYLTAEPVITTTEISTSQPSFVIVASDGLWDKMTSQQAVDLVGRWIKWQAEGASKPLKPANASRFPPPMLGAQHDCLYDEKTATVQDNNAAVHLMRNGIGGAHDELTRAMLTSRYPSSREVRDDITVQVVMFNAAGQQ</sequence>
<organism evidence="3 4">
    <name type="scientific">Microdochium bolleyi</name>
    <dbReference type="NCBI Taxonomy" id="196109"/>
    <lineage>
        <taxon>Eukaryota</taxon>
        <taxon>Fungi</taxon>
        <taxon>Dikarya</taxon>
        <taxon>Ascomycota</taxon>
        <taxon>Pezizomycotina</taxon>
        <taxon>Sordariomycetes</taxon>
        <taxon>Xylariomycetidae</taxon>
        <taxon>Xylariales</taxon>
        <taxon>Microdochiaceae</taxon>
        <taxon>Microdochium</taxon>
    </lineage>
</organism>
<dbReference type="EMBL" id="KQ964247">
    <property type="protein sequence ID" value="KXJ94288.1"/>
    <property type="molecule type" value="Genomic_DNA"/>
</dbReference>
<dbReference type="Gene3D" id="3.60.40.10">
    <property type="entry name" value="PPM-type phosphatase domain"/>
    <property type="match status" value="1"/>
</dbReference>
<feature type="region of interest" description="Disordered" evidence="1">
    <location>
        <begin position="1"/>
        <end position="44"/>
    </location>
</feature>
<dbReference type="GO" id="GO:0004741">
    <property type="term" value="F:[pyruvate dehydrogenase (acetyl-transferring)]-phosphatase activity"/>
    <property type="evidence" value="ECO:0007669"/>
    <property type="project" value="TreeGrafter"/>
</dbReference>
<evidence type="ECO:0000259" key="2">
    <source>
        <dbReference type="PROSITE" id="PS51746"/>
    </source>
</evidence>
<feature type="domain" description="PPM-type phosphatase" evidence="2">
    <location>
        <begin position="82"/>
        <end position="440"/>
    </location>
</feature>
<accession>A0A136JB63</accession>
<dbReference type="SUPFAM" id="SSF81606">
    <property type="entry name" value="PP2C-like"/>
    <property type="match status" value="1"/>
</dbReference>
<dbReference type="InterPro" id="IPR001932">
    <property type="entry name" value="PPM-type_phosphatase-like_dom"/>
</dbReference>
<dbReference type="PANTHER" id="PTHR13832">
    <property type="entry name" value="PROTEIN PHOSPHATASE 2C"/>
    <property type="match status" value="1"/>
</dbReference>
<dbReference type="Pfam" id="PF00481">
    <property type="entry name" value="PP2C"/>
    <property type="match status" value="1"/>
</dbReference>
<evidence type="ECO:0000256" key="1">
    <source>
        <dbReference type="SAM" id="MobiDB-lite"/>
    </source>
</evidence>
<evidence type="ECO:0000313" key="4">
    <source>
        <dbReference type="Proteomes" id="UP000070501"/>
    </source>
</evidence>